<dbReference type="Proteomes" id="UP001145742">
    <property type="component" value="Unassembled WGS sequence"/>
</dbReference>
<evidence type="ECO:0000313" key="2">
    <source>
        <dbReference type="Proteomes" id="UP001145742"/>
    </source>
</evidence>
<protein>
    <submittedName>
        <fullName evidence="1">Uncharacterized protein</fullName>
    </submittedName>
</protein>
<accession>A0ABQ9DT23</accession>
<name>A0ABQ9DT23_9PASS</name>
<organism evidence="1 2">
    <name type="scientific">Willisornis vidua</name>
    <name type="common">Xingu scale-backed antbird</name>
    <dbReference type="NCBI Taxonomy" id="1566151"/>
    <lineage>
        <taxon>Eukaryota</taxon>
        <taxon>Metazoa</taxon>
        <taxon>Chordata</taxon>
        <taxon>Craniata</taxon>
        <taxon>Vertebrata</taxon>
        <taxon>Euteleostomi</taxon>
        <taxon>Archelosauria</taxon>
        <taxon>Archosauria</taxon>
        <taxon>Dinosauria</taxon>
        <taxon>Saurischia</taxon>
        <taxon>Theropoda</taxon>
        <taxon>Coelurosauria</taxon>
        <taxon>Aves</taxon>
        <taxon>Neognathae</taxon>
        <taxon>Neoaves</taxon>
        <taxon>Telluraves</taxon>
        <taxon>Australaves</taxon>
        <taxon>Passeriformes</taxon>
        <taxon>Thamnophilidae</taxon>
        <taxon>Willisornis</taxon>
    </lineage>
</organism>
<comment type="caution">
    <text evidence="1">The sequence shown here is derived from an EMBL/GenBank/DDBJ whole genome shotgun (WGS) entry which is preliminary data.</text>
</comment>
<keyword evidence="2" id="KW-1185">Reference proteome</keyword>
<sequence length="262" mass="29604">MAPIFQWFYIGCIGEKLRGTELANSMELTPCTKKFYKGKNKLKELQLKADLILKLEEAENISIKVQIYEDCQGKNFNFDLDRGRKETPNISVPKSLAELGQEHRKDMELLQSPEEAPGWSEDGAALLEGKAVRAGIVQPGEEKLWGDPTVSLQCLKGTCKIDGERPLTRPWRNRTKENGFPLAEGRVRWNIGKKLFPVRVGRPWHRLGREAVAAPSLKCPRPGWTGLGATWAGGRCPCPGQRVEWDDLYGPFRPRPFYDSVK</sequence>
<proteinExistence type="predicted"/>
<evidence type="ECO:0000313" key="1">
    <source>
        <dbReference type="EMBL" id="KAJ7427140.1"/>
    </source>
</evidence>
<dbReference type="EMBL" id="WHWB01032056">
    <property type="protein sequence ID" value="KAJ7427140.1"/>
    <property type="molecule type" value="Genomic_DNA"/>
</dbReference>
<reference evidence="1" key="1">
    <citation type="submission" date="2019-10" db="EMBL/GenBank/DDBJ databases">
        <authorList>
            <person name="Soares A.E.R."/>
            <person name="Aleixo A."/>
            <person name="Schneider P."/>
            <person name="Miyaki C.Y."/>
            <person name="Schneider M.P."/>
            <person name="Mello C."/>
            <person name="Vasconcelos A.T.R."/>
        </authorList>
    </citation>
    <scope>NUCLEOTIDE SEQUENCE</scope>
    <source>
        <tissue evidence="1">Muscle</tissue>
    </source>
</reference>
<gene>
    <name evidence="1" type="ORF">WISP_09398</name>
</gene>